<evidence type="ECO:0000313" key="3">
    <source>
        <dbReference type="Proteomes" id="UP000176355"/>
    </source>
</evidence>
<dbReference type="EMBL" id="MHSL01000019">
    <property type="protein sequence ID" value="OHA43706.1"/>
    <property type="molecule type" value="Genomic_DNA"/>
</dbReference>
<feature type="domain" description="Transposase IS200-like" evidence="1">
    <location>
        <begin position="7"/>
        <end position="151"/>
    </location>
</feature>
<dbReference type="Gene3D" id="3.30.70.1290">
    <property type="entry name" value="Transposase IS200-like"/>
    <property type="match status" value="1"/>
</dbReference>
<dbReference type="GO" id="GO:0006313">
    <property type="term" value="P:DNA transposition"/>
    <property type="evidence" value="ECO:0007669"/>
    <property type="project" value="InterPro"/>
</dbReference>
<dbReference type="SUPFAM" id="SSF143422">
    <property type="entry name" value="Transposase IS200-like"/>
    <property type="match status" value="1"/>
</dbReference>
<dbReference type="GO" id="GO:0004803">
    <property type="term" value="F:transposase activity"/>
    <property type="evidence" value="ECO:0007669"/>
    <property type="project" value="InterPro"/>
</dbReference>
<sequence length="249" mass="28946">MRKQPYTVGSYIHVIKRGSRGLSIVRDNNDRWRFLLMLRHFNDSFNSLNWFRDIVDAKISNSMIRPDYWPKQNKIVKILGFCLVENHFHLLLQEIVDGGVAKFMQRLGIGMANHFNQKYNEKGCLFQGAYRSRTVDGDNYLRYVSAYIMVKNSLELYPKGGLVAAAENFDEAFQWASSYPFCSLGDYVGDRNSLIVDRDILGEIFTPSEFKFFSKDFIEGFLQQQKGVNNENKKLKHFMDGIMPSVIFE</sequence>
<dbReference type="PANTHER" id="PTHR34322:SF2">
    <property type="entry name" value="TRANSPOSASE IS200-LIKE DOMAIN-CONTAINING PROTEIN"/>
    <property type="match status" value="1"/>
</dbReference>
<name>A0A1G2P5T1_9BACT</name>
<dbReference type="Pfam" id="PF01797">
    <property type="entry name" value="Y1_Tnp"/>
    <property type="match status" value="1"/>
</dbReference>
<dbReference type="PANTHER" id="PTHR34322">
    <property type="entry name" value="TRANSPOSASE, Y1_TNP DOMAIN-CONTAINING"/>
    <property type="match status" value="1"/>
</dbReference>
<organism evidence="2 3">
    <name type="scientific">Candidatus Taylorbacteria bacterium RIFCSPLOWO2_12_FULL_44_15c</name>
    <dbReference type="NCBI Taxonomy" id="1802333"/>
    <lineage>
        <taxon>Bacteria</taxon>
        <taxon>Candidatus Tayloriibacteriota</taxon>
    </lineage>
</organism>
<proteinExistence type="predicted"/>
<accession>A0A1G2P5T1</accession>
<dbReference type="Proteomes" id="UP000176355">
    <property type="component" value="Unassembled WGS sequence"/>
</dbReference>
<reference evidence="2 3" key="1">
    <citation type="journal article" date="2016" name="Nat. Commun.">
        <title>Thousands of microbial genomes shed light on interconnected biogeochemical processes in an aquifer system.</title>
        <authorList>
            <person name="Anantharaman K."/>
            <person name="Brown C.T."/>
            <person name="Hug L.A."/>
            <person name="Sharon I."/>
            <person name="Castelle C.J."/>
            <person name="Probst A.J."/>
            <person name="Thomas B.C."/>
            <person name="Singh A."/>
            <person name="Wilkins M.J."/>
            <person name="Karaoz U."/>
            <person name="Brodie E.L."/>
            <person name="Williams K.H."/>
            <person name="Hubbard S.S."/>
            <person name="Banfield J.F."/>
        </authorList>
    </citation>
    <scope>NUCLEOTIDE SEQUENCE [LARGE SCALE GENOMIC DNA]</scope>
</reference>
<gene>
    <name evidence="2" type="ORF">A3G03_02540</name>
</gene>
<dbReference type="SMART" id="SM01321">
    <property type="entry name" value="Y1_Tnp"/>
    <property type="match status" value="1"/>
</dbReference>
<dbReference type="InterPro" id="IPR036515">
    <property type="entry name" value="Transposase_17_sf"/>
</dbReference>
<evidence type="ECO:0000259" key="1">
    <source>
        <dbReference type="SMART" id="SM01321"/>
    </source>
</evidence>
<dbReference type="STRING" id="1802333.A3G03_02540"/>
<comment type="caution">
    <text evidence="2">The sequence shown here is derived from an EMBL/GenBank/DDBJ whole genome shotgun (WGS) entry which is preliminary data.</text>
</comment>
<evidence type="ECO:0000313" key="2">
    <source>
        <dbReference type="EMBL" id="OHA43706.1"/>
    </source>
</evidence>
<dbReference type="GO" id="GO:0003677">
    <property type="term" value="F:DNA binding"/>
    <property type="evidence" value="ECO:0007669"/>
    <property type="project" value="InterPro"/>
</dbReference>
<dbReference type="InterPro" id="IPR002686">
    <property type="entry name" value="Transposase_17"/>
</dbReference>
<protein>
    <recommendedName>
        <fullName evidence="1">Transposase IS200-like domain-containing protein</fullName>
    </recommendedName>
</protein>
<dbReference type="AlphaFoldDB" id="A0A1G2P5T1"/>